<protein>
    <submittedName>
        <fullName evidence="1">Uncharacterized protein</fullName>
    </submittedName>
</protein>
<proteinExistence type="predicted"/>
<keyword evidence="2" id="KW-1185">Reference proteome</keyword>
<sequence length="78" mass="8588">MGVIAAYFTTLIAEAIGLPPTAFEKYCGGEQSHKLKIVKYPDLAELGLDGEGQGNFYSCLILKRIFILFKEESPFTLA</sequence>
<evidence type="ECO:0000313" key="2">
    <source>
        <dbReference type="Proteomes" id="UP000005446"/>
    </source>
</evidence>
<accession>H0EGT6</accession>
<evidence type="ECO:0000313" key="1">
    <source>
        <dbReference type="EMBL" id="EHL02276.1"/>
    </source>
</evidence>
<dbReference type="HOGENOM" id="CLU_2622255_0_0_1"/>
<comment type="caution">
    <text evidence="1">The sequence shown here is derived from an EMBL/GenBank/DDBJ whole genome shotgun (WGS) entry which is preliminary data.</text>
</comment>
<dbReference type="EMBL" id="AGUE01000030">
    <property type="protein sequence ID" value="EHL02276.1"/>
    <property type="molecule type" value="Genomic_DNA"/>
</dbReference>
<organism evidence="1 2">
    <name type="scientific">Glarea lozoyensis (strain ATCC 74030 / MF5533)</name>
    <dbReference type="NCBI Taxonomy" id="1104152"/>
    <lineage>
        <taxon>Eukaryota</taxon>
        <taxon>Fungi</taxon>
        <taxon>Dikarya</taxon>
        <taxon>Ascomycota</taxon>
        <taxon>Pezizomycotina</taxon>
        <taxon>Leotiomycetes</taxon>
        <taxon>Helotiales</taxon>
        <taxon>Helotiaceae</taxon>
        <taxon>Glarea</taxon>
    </lineage>
</organism>
<reference evidence="1 2" key="1">
    <citation type="journal article" date="2012" name="Eukaryot. Cell">
        <title>Genome sequence of the fungus Glarea lozoyensis: the first genome sequence of a species from the Helotiaceae family.</title>
        <authorList>
            <person name="Youssar L."/>
            <person name="Gruening B.A."/>
            <person name="Erxleben A."/>
            <person name="Guenther S."/>
            <person name="Huettel W."/>
        </authorList>
    </citation>
    <scope>NUCLEOTIDE SEQUENCE [LARGE SCALE GENOMIC DNA]</scope>
    <source>
        <strain evidence="2">ATCC 74030 / MF5533</strain>
    </source>
</reference>
<dbReference type="AlphaFoldDB" id="H0EGT6"/>
<dbReference type="OrthoDB" id="627829at2759"/>
<dbReference type="Proteomes" id="UP000005446">
    <property type="component" value="Unassembled WGS sequence"/>
</dbReference>
<dbReference type="InParanoid" id="H0EGT6"/>
<gene>
    <name evidence="1" type="ORF">M7I_1706</name>
</gene>
<name>H0EGT6_GLAL7</name>